<evidence type="ECO:0000313" key="4">
    <source>
        <dbReference type="Proteomes" id="UP000183788"/>
    </source>
</evidence>
<evidence type="ECO:0000313" key="3">
    <source>
        <dbReference type="EMBL" id="WQG89351.1"/>
    </source>
</evidence>
<protein>
    <submittedName>
        <fullName evidence="2">Uncharacterized protein</fullName>
    </submittedName>
</protein>
<accession>A0A1K1LMB8</accession>
<dbReference type="STRING" id="1004.SAMN05661012_00036"/>
<reference evidence="3 5" key="2">
    <citation type="submission" date="2023-11" db="EMBL/GenBank/DDBJ databases">
        <title>MicrobeMod: A computational toolkit for identifying prokaryotic methylation and restriction-modification with nanopore sequencing.</title>
        <authorList>
            <person name="Crits-Christoph A."/>
            <person name="Kang S.C."/>
            <person name="Lee H."/>
            <person name="Ostrov N."/>
        </authorList>
    </citation>
    <scope>NUCLEOTIDE SEQUENCE [LARGE SCALE GENOMIC DNA]</scope>
    <source>
        <strain evidence="3 5">ATCC 23090</strain>
    </source>
</reference>
<sequence>MIYVKDTGASTGLPKENEILHTGSGGAFEEAERALDESEREMSDEQLDERLENTPEKTRSKRPSY</sequence>
<organism evidence="2 4">
    <name type="scientific">Chitinophaga sancti</name>
    <dbReference type="NCBI Taxonomy" id="1004"/>
    <lineage>
        <taxon>Bacteria</taxon>
        <taxon>Pseudomonadati</taxon>
        <taxon>Bacteroidota</taxon>
        <taxon>Chitinophagia</taxon>
        <taxon>Chitinophagales</taxon>
        <taxon>Chitinophagaceae</taxon>
        <taxon>Chitinophaga</taxon>
    </lineage>
</organism>
<feature type="region of interest" description="Disordered" evidence="1">
    <location>
        <begin position="1"/>
        <end position="65"/>
    </location>
</feature>
<dbReference type="Proteomes" id="UP001326715">
    <property type="component" value="Chromosome"/>
</dbReference>
<feature type="compositionally biased region" description="Basic and acidic residues" evidence="1">
    <location>
        <begin position="30"/>
        <end position="58"/>
    </location>
</feature>
<proteinExistence type="predicted"/>
<dbReference type="OrthoDB" id="677102at2"/>
<reference evidence="2 4" key="1">
    <citation type="submission" date="2016-11" db="EMBL/GenBank/DDBJ databases">
        <authorList>
            <person name="Jaros S."/>
            <person name="Januszkiewicz K."/>
            <person name="Wedrychowicz H."/>
        </authorList>
    </citation>
    <scope>NUCLEOTIDE SEQUENCE [LARGE SCALE GENOMIC DNA]</scope>
    <source>
        <strain evidence="2 4">DSM 784</strain>
    </source>
</reference>
<dbReference type="EMBL" id="CP140154">
    <property type="protein sequence ID" value="WQG89351.1"/>
    <property type="molecule type" value="Genomic_DNA"/>
</dbReference>
<dbReference type="EMBL" id="FPIZ01000001">
    <property type="protein sequence ID" value="SFW12028.1"/>
    <property type="molecule type" value="Genomic_DNA"/>
</dbReference>
<dbReference type="Proteomes" id="UP000183788">
    <property type="component" value="Unassembled WGS sequence"/>
</dbReference>
<evidence type="ECO:0000256" key="1">
    <source>
        <dbReference type="SAM" id="MobiDB-lite"/>
    </source>
</evidence>
<evidence type="ECO:0000313" key="5">
    <source>
        <dbReference type="Proteomes" id="UP001326715"/>
    </source>
</evidence>
<name>A0A1K1LMB8_9BACT</name>
<gene>
    <name evidence="2" type="ORF">SAMN05661012_00036</name>
    <name evidence="3" type="ORF">SR876_30950</name>
</gene>
<dbReference type="AlphaFoldDB" id="A0A1K1LMB8"/>
<keyword evidence="5" id="KW-1185">Reference proteome</keyword>
<evidence type="ECO:0000313" key="2">
    <source>
        <dbReference type="EMBL" id="SFW12028.1"/>
    </source>
</evidence>
<dbReference type="RefSeq" id="WP_072356483.1">
    <property type="nucleotide sequence ID" value="NZ_CBHWAX010000010.1"/>
</dbReference>